<dbReference type="STRING" id="658219.SAMN05216212_1438"/>
<feature type="transmembrane region" description="Helical" evidence="6">
    <location>
        <begin position="222"/>
        <end position="240"/>
    </location>
</feature>
<proteinExistence type="inferred from homology"/>
<keyword evidence="4 6" id="KW-1133">Transmembrane helix</keyword>
<evidence type="ECO:0000313" key="7">
    <source>
        <dbReference type="EMBL" id="SDK00353.1"/>
    </source>
</evidence>
<feature type="transmembrane region" description="Helical" evidence="6">
    <location>
        <begin position="185"/>
        <end position="202"/>
    </location>
</feature>
<reference evidence="8" key="1">
    <citation type="submission" date="2016-10" db="EMBL/GenBank/DDBJ databases">
        <authorList>
            <person name="Varghese N."/>
            <person name="Submissions S."/>
        </authorList>
    </citation>
    <scope>NUCLEOTIDE SEQUENCE [LARGE SCALE GENOMIC DNA]</scope>
    <source>
        <strain evidence="8">CGMCC 1.10658</strain>
    </source>
</reference>
<evidence type="ECO:0000313" key="8">
    <source>
        <dbReference type="Proteomes" id="UP000199305"/>
    </source>
</evidence>
<dbReference type="GO" id="GO:0016020">
    <property type="term" value="C:membrane"/>
    <property type="evidence" value="ECO:0007669"/>
    <property type="project" value="UniProtKB-SubCell"/>
</dbReference>
<dbReference type="OrthoDB" id="9779554at2"/>
<dbReference type="Proteomes" id="UP000199305">
    <property type="component" value="Unassembled WGS sequence"/>
</dbReference>
<keyword evidence="2 6" id="KW-0813">Transport</keyword>
<feature type="transmembrane region" description="Helical" evidence="6">
    <location>
        <begin position="6"/>
        <end position="28"/>
    </location>
</feature>
<organism evidence="7 8">
    <name type="scientific">Microbulbifer yueqingensis</name>
    <dbReference type="NCBI Taxonomy" id="658219"/>
    <lineage>
        <taxon>Bacteria</taxon>
        <taxon>Pseudomonadati</taxon>
        <taxon>Pseudomonadota</taxon>
        <taxon>Gammaproteobacteria</taxon>
        <taxon>Cellvibrionales</taxon>
        <taxon>Microbulbiferaceae</taxon>
        <taxon>Microbulbifer</taxon>
    </lineage>
</organism>
<gene>
    <name evidence="7" type="ORF">SAMN05216212_1438</name>
</gene>
<evidence type="ECO:0000256" key="4">
    <source>
        <dbReference type="ARBA" id="ARBA00022989"/>
    </source>
</evidence>
<dbReference type="PANTHER" id="PTHR11101">
    <property type="entry name" value="PHOSPHATE TRANSPORTER"/>
    <property type="match status" value="1"/>
</dbReference>
<evidence type="ECO:0000256" key="2">
    <source>
        <dbReference type="ARBA" id="ARBA00022448"/>
    </source>
</evidence>
<dbReference type="InterPro" id="IPR001204">
    <property type="entry name" value="Phos_transporter"/>
</dbReference>
<evidence type="ECO:0000256" key="5">
    <source>
        <dbReference type="ARBA" id="ARBA00023136"/>
    </source>
</evidence>
<dbReference type="RefSeq" id="WP_091510703.1">
    <property type="nucleotide sequence ID" value="NZ_FNFH01000002.1"/>
</dbReference>
<dbReference type="PANTHER" id="PTHR11101:SF80">
    <property type="entry name" value="PHOSPHATE TRANSPORTER"/>
    <property type="match status" value="1"/>
</dbReference>
<feature type="transmembrane region" description="Helical" evidence="6">
    <location>
        <begin position="307"/>
        <end position="326"/>
    </location>
</feature>
<dbReference type="AlphaFoldDB" id="A0A1G8YCF5"/>
<evidence type="ECO:0000256" key="1">
    <source>
        <dbReference type="ARBA" id="ARBA00004141"/>
    </source>
</evidence>
<accession>A0A1G8YCF5</accession>
<evidence type="ECO:0000256" key="3">
    <source>
        <dbReference type="ARBA" id="ARBA00022692"/>
    </source>
</evidence>
<protein>
    <recommendedName>
        <fullName evidence="6">Phosphate transporter</fullName>
    </recommendedName>
</protein>
<comment type="subcellular location">
    <subcellularLocation>
        <location evidence="1 6">Membrane</location>
        <topology evidence="1 6">Multi-pass membrane protein</topology>
    </subcellularLocation>
</comment>
<feature type="transmembrane region" description="Helical" evidence="6">
    <location>
        <begin position="398"/>
        <end position="419"/>
    </location>
</feature>
<keyword evidence="6" id="KW-0592">Phosphate transport</keyword>
<comment type="similarity">
    <text evidence="6">Belongs to the inorganic phosphate transporter (PiT) (TC 2.A.20) family.</text>
</comment>
<dbReference type="GO" id="GO:0005315">
    <property type="term" value="F:phosphate transmembrane transporter activity"/>
    <property type="evidence" value="ECO:0007669"/>
    <property type="project" value="InterPro"/>
</dbReference>
<keyword evidence="8" id="KW-1185">Reference proteome</keyword>
<keyword evidence="5 6" id="KW-0472">Membrane</keyword>
<dbReference type="Pfam" id="PF01384">
    <property type="entry name" value="PHO4"/>
    <property type="match status" value="1"/>
</dbReference>
<feature type="transmembrane region" description="Helical" evidence="6">
    <location>
        <begin position="88"/>
        <end position="112"/>
    </location>
</feature>
<keyword evidence="3 6" id="KW-0812">Transmembrane</keyword>
<feature type="transmembrane region" description="Helical" evidence="6">
    <location>
        <begin position="49"/>
        <end position="68"/>
    </location>
</feature>
<evidence type="ECO:0000256" key="6">
    <source>
        <dbReference type="RuleBase" id="RU363058"/>
    </source>
</evidence>
<name>A0A1G8YCF5_9GAMM</name>
<dbReference type="EMBL" id="FNFH01000002">
    <property type="protein sequence ID" value="SDK00353.1"/>
    <property type="molecule type" value="Genomic_DNA"/>
</dbReference>
<feature type="transmembrane region" description="Helical" evidence="6">
    <location>
        <begin position="261"/>
        <end position="279"/>
    </location>
</feature>
<sequence>MEVISQYGTILLILACVFGFFMAWGVGANDVANAMGTSVGSRALTIKQAILIAMVFEFAGAYLAGGEVTSTIRKGIIDSDIFATQPELLVYGMLSALLAAGTWLLIASILGWPVSTTHSIVGAIVGFSAVGISMDAVAWGKVGSIVASWVVSPVLAGTISFLLFRSVQRLILNTEDPFGNAKRYIPIYMFAVGWMIAMVTLTKGLKHVFKDANIQLNFLQDAGIAAIAGLVVMGIGVVMLKRIKRDPERERENRFANVERVFAILMIFTACAMAFAHGSNDVANAVGPLAAVVNTVQMGTVTAKATMPSWILLLGGAGIVVGLATYGFKVMATIGRKITELTPSRGFAAELGAAATVVLASGTGLPISTTHTLVGAVLGVGLARGIGALNLRMITTIAASWVVTLPAGAGIAILFFFFFKGIFG</sequence>
<feature type="transmembrane region" description="Helical" evidence="6">
    <location>
        <begin position="145"/>
        <end position="164"/>
    </location>
</feature>
<dbReference type="GO" id="GO:0035435">
    <property type="term" value="P:phosphate ion transmembrane transport"/>
    <property type="evidence" value="ECO:0007669"/>
    <property type="project" value="TreeGrafter"/>
</dbReference>